<keyword evidence="1" id="KW-0560">Oxidoreductase</keyword>
<dbReference type="SUPFAM" id="SSF50475">
    <property type="entry name" value="FMN-binding split barrel"/>
    <property type="match status" value="1"/>
</dbReference>
<reference evidence="3 4" key="1">
    <citation type="journal article" date="2019" name="ISME J.">
        <title>Genome analyses of uncultured TG2/ZB3 bacteria in 'Margulisbacteria' specifically attached to ectosymbiotic spirochetes of protists in the termite gut.</title>
        <authorList>
            <person name="Utami Y.D."/>
            <person name="Kuwahara H."/>
            <person name="Igai K."/>
            <person name="Murakami T."/>
            <person name="Sugaya K."/>
            <person name="Morikawa T."/>
            <person name="Nagura Y."/>
            <person name="Yuki M."/>
            <person name="Deevong P."/>
            <person name="Inoue T."/>
            <person name="Kihara K."/>
            <person name="Lo N."/>
            <person name="Yamada A."/>
            <person name="Ohkuma M."/>
            <person name="Hongoh Y."/>
        </authorList>
    </citation>
    <scope>NUCLEOTIDE SEQUENCE [LARGE SCALE GENOMIC DNA]</scope>
    <source>
        <strain evidence="3">NkOx7-01</strain>
    </source>
</reference>
<evidence type="ECO:0000259" key="2">
    <source>
        <dbReference type="Pfam" id="PF01243"/>
    </source>
</evidence>
<proteinExistence type="predicted"/>
<evidence type="ECO:0000313" key="3">
    <source>
        <dbReference type="EMBL" id="GBR74117.1"/>
    </source>
</evidence>
<evidence type="ECO:0000313" key="4">
    <source>
        <dbReference type="Proteomes" id="UP000269352"/>
    </source>
</evidence>
<name>A0A388TBE2_TERA1</name>
<dbReference type="Pfam" id="PF01243">
    <property type="entry name" value="PNPOx_N"/>
    <property type="match status" value="1"/>
</dbReference>
<accession>A0A388TBE2</accession>
<keyword evidence="4" id="KW-1185">Reference proteome</keyword>
<dbReference type="AlphaFoldDB" id="A0A388TBE2"/>
<evidence type="ECO:0000256" key="1">
    <source>
        <dbReference type="ARBA" id="ARBA00023002"/>
    </source>
</evidence>
<comment type="caution">
    <text evidence="3">The sequence shown here is derived from an EMBL/GenBank/DDBJ whole genome shotgun (WGS) entry which is preliminary data.</text>
</comment>
<protein>
    <submittedName>
        <fullName evidence="3">Pyridoxamine 5'-phosphate oxidase-like family</fullName>
    </submittedName>
</protein>
<dbReference type="InterPro" id="IPR052019">
    <property type="entry name" value="F420H2_bilvrd_red/Heme_oxyg"/>
</dbReference>
<feature type="domain" description="Pyridoxamine 5'-phosphate oxidase N-terminal" evidence="2">
    <location>
        <begin position="6"/>
        <end position="95"/>
    </location>
</feature>
<dbReference type="PANTHER" id="PTHR35176:SF6">
    <property type="entry name" value="HEME OXYGENASE HI_0854-RELATED"/>
    <property type="match status" value="1"/>
</dbReference>
<dbReference type="Gene3D" id="2.30.110.10">
    <property type="entry name" value="Electron Transport, Fmn-binding Protein, Chain A"/>
    <property type="match status" value="1"/>
</dbReference>
<gene>
    <name evidence="3" type="primary">pdxH</name>
    <name evidence="3" type="ORF">NO1_1347</name>
</gene>
<dbReference type="PANTHER" id="PTHR35176">
    <property type="entry name" value="HEME OXYGENASE HI_0854-RELATED"/>
    <property type="match status" value="1"/>
</dbReference>
<dbReference type="GO" id="GO:0070967">
    <property type="term" value="F:coenzyme F420 binding"/>
    <property type="evidence" value="ECO:0007669"/>
    <property type="project" value="TreeGrafter"/>
</dbReference>
<dbReference type="GO" id="GO:0005829">
    <property type="term" value="C:cytosol"/>
    <property type="evidence" value="ECO:0007669"/>
    <property type="project" value="TreeGrafter"/>
</dbReference>
<organism evidence="3 4">
    <name type="scientific">Termititenax aidoneus</name>
    <dbReference type="NCBI Taxonomy" id="2218524"/>
    <lineage>
        <taxon>Bacteria</taxon>
        <taxon>Bacillati</taxon>
        <taxon>Candidatus Margulisiibacteriota</taxon>
        <taxon>Candidatus Termititenacia</taxon>
        <taxon>Candidatus Termititenacales</taxon>
        <taxon>Candidatus Termititenacaceae</taxon>
        <taxon>Candidatus Termititenax</taxon>
    </lineage>
</organism>
<dbReference type="EMBL" id="BGZN01000030">
    <property type="protein sequence ID" value="GBR74117.1"/>
    <property type="molecule type" value="Genomic_DNA"/>
</dbReference>
<dbReference type="InterPro" id="IPR011576">
    <property type="entry name" value="Pyridox_Oxase_N"/>
</dbReference>
<dbReference type="InterPro" id="IPR012349">
    <property type="entry name" value="Split_barrel_FMN-bd"/>
</dbReference>
<dbReference type="Proteomes" id="UP000269352">
    <property type="component" value="Unassembled WGS sequence"/>
</dbReference>
<sequence>MSEGIKFLQDNPLHYVATVGLDNTPSVRPFQSIYVEDGRIYYGTGNFKTVYKELQKNPAVQINALDPKTMDWVRLTGRAVFTDDAKIKEEFFAAYPNIKEIYQDTSTFALFYIDQPRATFYSFSAPPREISI</sequence>
<dbReference type="GO" id="GO:0016627">
    <property type="term" value="F:oxidoreductase activity, acting on the CH-CH group of donors"/>
    <property type="evidence" value="ECO:0007669"/>
    <property type="project" value="TreeGrafter"/>
</dbReference>